<name>A0A1I6YZW2_9BACT</name>
<dbReference type="Proteomes" id="UP000199673">
    <property type="component" value="Unassembled WGS sequence"/>
</dbReference>
<protein>
    <submittedName>
        <fullName evidence="9">Starch-binding associating with outer membrane</fullName>
    </submittedName>
</protein>
<sequence>MKNIFSITILAFLLVATSCADFLEEENKSNVTAEEFYGTSEGYSALINSNYSALRTIYANNPWMFASGTDLYQEGRGLEPEGLSKYFDLNSSSSGVDFIYVNCYKAIQLANSAIHYSDLTEQTSSIQQYLGEVRFLRANAYFLLVQTYGGVGMITDYIAEPILSFDRSSAEEVYSFIISELEGAMGQVSTADYNGRVNKRAVENLLAKVHLTRGYEDFAASDDFAKAASYADNVIGGQGLNLSSEELWTPGNDLNEETIFSVQFSPGSISANPSSIGNKQQNYFGSYLGGSEVAGDAPYKTYNLLPTRFALDLFEEGDERWSSTFMTEIYERYYDYFDVDDRSTLTVTDFYEPKWFSAEDSIAYVAAHPGVVYHSYGTFDPNGGLVTADKATIIVKKFDDPNSLFAAGGNGTSTRDFVVARLAETYLVAAEAYLQSGDAATGLARLNVVRQRAGVADATLADFDIDYILDERGRELLGEYHRWFDLKRTGKLVERASAYNSWITEANFAGIGGNQKILRPIPQSALDLNQNKDFPQNPAYE</sequence>
<evidence type="ECO:0000313" key="9">
    <source>
        <dbReference type="EMBL" id="SFT56025.1"/>
    </source>
</evidence>
<dbReference type="GO" id="GO:0009279">
    <property type="term" value="C:cell outer membrane"/>
    <property type="evidence" value="ECO:0007669"/>
    <property type="project" value="UniProtKB-SubCell"/>
</dbReference>
<dbReference type="Gene3D" id="1.25.40.390">
    <property type="match status" value="1"/>
</dbReference>
<organism evidence="9 10">
    <name type="scientific">Algoriphagus locisalis</name>
    <dbReference type="NCBI Taxonomy" id="305507"/>
    <lineage>
        <taxon>Bacteria</taxon>
        <taxon>Pseudomonadati</taxon>
        <taxon>Bacteroidota</taxon>
        <taxon>Cytophagia</taxon>
        <taxon>Cytophagales</taxon>
        <taxon>Cyclobacteriaceae</taxon>
        <taxon>Algoriphagus</taxon>
    </lineage>
</organism>
<comment type="subcellular location">
    <subcellularLocation>
        <location evidence="1">Cell outer membrane</location>
    </subcellularLocation>
</comment>
<gene>
    <name evidence="9" type="ORF">SAMN04489724_1336</name>
</gene>
<evidence type="ECO:0000256" key="4">
    <source>
        <dbReference type="ARBA" id="ARBA00023136"/>
    </source>
</evidence>
<feature type="signal peptide" evidence="6">
    <location>
        <begin position="1"/>
        <end position="20"/>
    </location>
</feature>
<evidence type="ECO:0000313" key="10">
    <source>
        <dbReference type="Proteomes" id="UP000199673"/>
    </source>
</evidence>
<keyword evidence="5" id="KW-0998">Cell outer membrane</keyword>
<dbReference type="OrthoDB" id="906516at2"/>
<keyword evidence="4" id="KW-0472">Membrane</keyword>
<dbReference type="Pfam" id="PF07980">
    <property type="entry name" value="SusD_RagB"/>
    <property type="match status" value="1"/>
</dbReference>
<dbReference type="RefSeq" id="WP_091691856.1">
    <property type="nucleotide sequence ID" value="NZ_FPBF01000001.1"/>
</dbReference>
<keyword evidence="10" id="KW-1185">Reference proteome</keyword>
<evidence type="ECO:0000256" key="3">
    <source>
        <dbReference type="ARBA" id="ARBA00022729"/>
    </source>
</evidence>
<evidence type="ECO:0000259" key="7">
    <source>
        <dbReference type="Pfam" id="PF07980"/>
    </source>
</evidence>
<accession>A0A1I6YZW2</accession>
<dbReference type="SUPFAM" id="SSF48452">
    <property type="entry name" value="TPR-like"/>
    <property type="match status" value="1"/>
</dbReference>
<evidence type="ECO:0000256" key="6">
    <source>
        <dbReference type="SAM" id="SignalP"/>
    </source>
</evidence>
<dbReference type="PROSITE" id="PS51257">
    <property type="entry name" value="PROKAR_LIPOPROTEIN"/>
    <property type="match status" value="1"/>
</dbReference>
<evidence type="ECO:0000259" key="8">
    <source>
        <dbReference type="Pfam" id="PF14322"/>
    </source>
</evidence>
<evidence type="ECO:0000256" key="1">
    <source>
        <dbReference type="ARBA" id="ARBA00004442"/>
    </source>
</evidence>
<evidence type="ECO:0000256" key="5">
    <source>
        <dbReference type="ARBA" id="ARBA00023237"/>
    </source>
</evidence>
<dbReference type="InterPro" id="IPR033985">
    <property type="entry name" value="SusD-like_N"/>
</dbReference>
<feature type="domain" description="SusD-like N-terminal" evidence="8">
    <location>
        <begin position="21"/>
        <end position="211"/>
    </location>
</feature>
<feature type="domain" description="RagB/SusD" evidence="7">
    <location>
        <begin position="257"/>
        <end position="540"/>
    </location>
</feature>
<dbReference type="InterPro" id="IPR012944">
    <property type="entry name" value="SusD_RagB_dom"/>
</dbReference>
<keyword evidence="3 6" id="KW-0732">Signal</keyword>
<feature type="chain" id="PRO_5011510881" evidence="6">
    <location>
        <begin position="21"/>
        <end position="541"/>
    </location>
</feature>
<dbReference type="AlphaFoldDB" id="A0A1I6YZW2"/>
<dbReference type="InterPro" id="IPR011990">
    <property type="entry name" value="TPR-like_helical_dom_sf"/>
</dbReference>
<evidence type="ECO:0000256" key="2">
    <source>
        <dbReference type="ARBA" id="ARBA00006275"/>
    </source>
</evidence>
<dbReference type="Pfam" id="PF14322">
    <property type="entry name" value="SusD-like_3"/>
    <property type="match status" value="1"/>
</dbReference>
<proteinExistence type="inferred from homology"/>
<dbReference type="EMBL" id="FPBF01000001">
    <property type="protein sequence ID" value="SFT56025.1"/>
    <property type="molecule type" value="Genomic_DNA"/>
</dbReference>
<dbReference type="STRING" id="305507.SAMN04489724_1336"/>
<comment type="similarity">
    <text evidence="2">Belongs to the SusD family.</text>
</comment>
<reference evidence="10" key="1">
    <citation type="submission" date="2016-10" db="EMBL/GenBank/DDBJ databases">
        <authorList>
            <person name="Varghese N."/>
            <person name="Submissions S."/>
        </authorList>
    </citation>
    <scope>NUCLEOTIDE SEQUENCE [LARGE SCALE GENOMIC DNA]</scope>
    <source>
        <strain evidence="10">DSM 23445</strain>
    </source>
</reference>